<accession>A0A9N9LDN9</accession>
<feature type="compositionally biased region" description="Basic residues" evidence="1">
    <location>
        <begin position="93"/>
        <end position="104"/>
    </location>
</feature>
<keyword evidence="4" id="KW-1185">Reference proteome</keyword>
<dbReference type="PROSITE" id="PS50097">
    <property type="entry name" value="BTB"/>
    <property type="match status" value="1"/>
</dbReference>
<dbReference type="SUPFAM" id="SSF54695">
    <property type="entry name" value="POZ domain"/>
    <property type="match status" value="1"/>
</dbReference>
<name>A0A9N9LDN9_9HELO</name>
<feature type="region of interest" description="Disordered" evidence="1">
    <location>
        <begin position="183"/>
        <end position="207"/>
    </location>
</feature>
<feature type="compositionally biased region" description="Polar residues" evidence="1">
    <location>
        <begin position="196"/>
        <end position="207"/>
    </location>
</feature>
<dbReference type="InterPro" id="IPR000210">
    <property type="entry name" value="BTB/POZ_dom"/>
</dbReference>
<reference evidence="3" key="1">
    <citation type="submission" date="2021-07" db="EMBL/GenBank/DDBJ databases">
        <authorList>
            <person name="Durling M."/>
        </authorList>
    </citation>
    <scope>NUCLEOTIDE SEQUENCE</scope>
</reference>
<feature type="region of interest" description="Disordered" evidence="1">
    <location>
        <begin position="1"/>
        <end position="108"/>
    </location>
</feature>
<feature type="compositionally biased region" description="Polar residues" evidence="1">
    <location>
        <begin position="38"/>
        <end position="59"/>
    </location>
</feature>
<evidence type="ECO:0000313" key="3">
    <source>
        <dbReference type="EMBL" id="CAG8970732.1"/>
    </source>
</evidence>
<dbReference type="EMBL" id="CAJVRM010000002">
    <property type="protein sequence ID" value="CAG8970732.1"/>
    <property type="molecule type" value="Genomic_DNA"/>
</dbReference>
<evidence type="ECO:0000259" key="2">
    <source>
        <dbReference type="PROSITE" id="PS50097"/>
    </source>
</evidence>
<dbReference type="Proteomes" id="UP000701801">
    <property type="component" value="Unassembled WGS sequence"/>
</dbReference>
<feature type="domain" description="BTB" evidence="2">
    <location>
        <begin position="112"/>
        <end position="184"/>
    </location>
</feature>
<dbReference type="PANTHER" id="PTHR47843:SF2">
    <property type="entry name" value="BTB DOMAIN-CONTAINING PROTEIN"/>
    <property type="match status" value="1"/>
</dbReference>
<evidence type="ECO:0000313" key="4">
    <source>
        <dbReference type="Proteomes" id="UP000701801"/>
    </source>
</evidence>
<dbReference type="InterPro" id="IPR011333">
    <property type="entry name" value="SKP1/BTB/POZ_sf"/>
</dbReference>
<comment type="caution">
    <text evidence="3">The sequence shown here is derived from an EMBL/GenBank/DDBJ whole genome shotgun (WGS) entry which is preliminary data.</text>
</comment>
<dbReference type="Gene3D" id="3.30.710.10">
    <property type="entry name" value="Potassium Channel Kv1.1, Chain A"/>
    <property type="match status" value="1"/>
</dbReference>
<gene>
    <name evidence="3" type="ORF">HYALB_00001514</name>
</gene>
<dbReference type="Pfam" id="PF00651">
    <property type="entry name" value="BTB"/>
    <property type="match status" value="1"/>
</dbReference>
<feature type="compositionally biased region" description="Basic and acidic residues" evidence="1">
    <location>
        <begin position="9"/>
        <end position="21"/>
    </location>
</feature>
<protein>
    <recommendedName>
        <fullName evidence="2">BTB domain-containing protein</fullName>
    </recommendedName>
</protein>
<dbReference type="CDD" id="cd18186">
    <property type="entry name" value="BTB_POZ_ZBTB_KLHL-like"/>
    <property type="match status" value="1"/>
</dbReference>
<dbReference type="AlphaFoldDB" id="A0A9N9LDN9"/>
<dbReference type="OrthoDB" id="3555386at2759"/>
<dbReference type="PANTHER" id="PTHR47843">
    <property type="entry name" value="BTB DOMAIN-CONTAINING PROTEIN-RELATED"/>
    <property type="match status" value="1"/>
</dbReference>
<sequence>MDQQQKSSTLREVRIPEEETKGINQPLSSPTLAAMVSSKPSQQTIWDGSTFEKSPTSSLPGRDGGTSFASDERSEVSPSLVSQPQPKTARERTPKRKPKQKRKPLNFCGPQTFTTILTGQPPHQQTFTLHTSLLTHTSSFFRQAFNNPSLVETRTQTMKLPNLDSTLFSIIVNHLYTRKILPAPPLPSKSASPPSQESNTPDQETDQVSQLTLYKLHTMAVHLKLPALQNEVVKELVKYEFKGSLEDCITEWEGLATYAFGKEMAGSVLREKVLEDLADVYLLLGKEEVREKGLGGGEKGVERFLVTEESDDD</sequence>
<feature type="compositionally biased region" description="Polar residues" evidence="1">
    <location>
        <begin position="22"/>
        <end position="31"/>
    </location>
</feature>
<feature type="compositionally biased region" description="Polar residues" evidence="1">
    <location>
        <begin position="76"/>
        <end position="86"/>
    </location>
</feature>
<organism evidence="3 4">
    <name type="scientific">Hymenoscyphus albidus</name>
    <dbReference type="NCBI Taxonomy" id="595503"/>
    <lineage>
        <taxon>Eukaryota</taxon>
        <taxon>Fungi</taxon>
        <taxon>Dikarya</taxon>
        <taxon>Ascomycota</taxon>
        <taxon>Pezizomycotina</taxon>
        <taxon>Leotiomycetes</taxon>
        <taxon>Helotiales</taxon>
        <taxon>Helotiaceae</taxon>
        <taxon>Hymenoscyphus</taxon>
    </lineage>
</organism>
<evidence type="ECO:0000256" key="1">
    <source>
        <dbReference type="SAM" id="MobiDB-lite"/>
    </source>
</evidence>
<proteinExistence type="predicted"/>